<sequence>MPKKNKVFLTLGLLLFFLLLIISFFDQDEVEQDARKMLAQYRLHPAAQPTTDKFKLPADSGDLQMVLINSASQKIGLNIQDYRGQKVKLLKYPLQERSQSEEGKTYAYFLADNHRIIGAYLTLDGYTPGIVSLDDRNYFTPDRLKPEKLVFEGVDSIELYGPWENNDWKDKATITDTEQVNSILSLLSKSTPINKDFPPHIDYEEYLLVIHYSDGPKVYARLISTTKTTKATLDHFPDWSYDPPQELKQIIRNILTGFSTYSPQSIKSCKLCKNHPLFSFTLIRV</sequence>
<dbReference type="EMBL" id="CDRZ01000050">
    <property type="protein sequence ID" value="CEO88058.1"/>
    <property type="molecule type" value="Genomic_DNA"/>
</dbReference>
<protein>
    <recommendedName>
        <fullName evidence="1">DUF4830 domain-containing protein</fullName>
    </recommendedName>
</protein>
<gene>
    <name evidence="2" type="ORF">SSCH_1430003</name>
</gene>
<dbReference type="InterPro" id="IPR032257">
    <property type="entry name" value="DUF4830"/>
</dbReference>
<organism evidence="2 3">
    <name type="scientific">Syntrophaceticus schinkii</name>
    <dbReference type="NCBI Taxonomy" id="499207"/>
    <lineage>
        <taxon>Bacteria</taxon>
        <taxon>Bacillati</taxon>
        <taxon>Bacillota</taxon>
        <taxon>Clostridia</taxon>
        <taxon>Thermoanaerobacterales</taxon>
        <taxon>Thermoanaerobacterales Family III. Incertae Sedis</taxon>
        <taxon>Syntrophaceticus</taxon>
    </lineage>
</organism>
<feature type="domain" description="DUF4830" evidence="1">
    <location>
        <begin position="54"/>
        <end position="121"/>
    </location>
</feature>
<evidence type="ECO:0000313" key="2">
    <source>
        <dbReference type="EMBL" id="CEO88058.1"/>
    </source>
</evidence>
<dbReference type="AlphaFoldDB" id="A0A0B7MIK2"/>
<evidence type="ECO:0000313" key="3">
    <source>
        <dbReference type="Proteomes" id="UP000046155"/>
    </source>
</evidence>
<proteinExistence type="predicted"/>
<keyword evidence="3" id="KW-1185">Reference proteome</keyword>
<dbReference type="RefSeq" id="WP_044664299.1">
    <property type="nucleotide sequence ID" value="NZ_CDRZ01000050.1"/>
</dbReference>
<dbReference type="Pfam" id="PF16112">
    <property type="entry name" value="DUF4830"/>
    <property type="match status" value="1"/>
</dbReference>
<evidence type="ECO:0000259" key="1">
    <source>
        <dbReference type="Pfam" id="PF16112"/>
    </source>
</evidence>
<name>A0A0B7MIK2_9FIRM</name>
<reference evidence="3" key="1">
    <citation type="submission" date="2015-01" db="EMBL/GenBank/DDBJ databases">
        <authorList>
            <person name="Manzoor Shahid"/>
            <person name="Zubair Saima"/>
        </authorList>
    </citation>
    <scope>NUCLEOTIDE SEQUENCE [LARGE SCALE GENOMIC DNA]</scope>
    <source>
        <strain evidence="3">Sp3</strain>
    </source>
</reference>
<accession>A0A0B7MIK2</accession>
<dbReference type="Proteomes" id="UP000046155">
    <property type="component" value="Unassembled WGS sequence"/>
</dbReference>